<evidence type="ECO:0008006" key="11">
    <source>
        <dbReference type="Google" id="ProtNLM"/>
    </source>
</evidence>
<dbReference type="PANTHER" id="PTHR37984">
    <property type="entry name" value="PROTEIN CBG26694"/>
    <property type="match status" value="1"/>
</dbReference>
<keyword evidence="2" id="KW-0548">Nucleotidyltransferase</keyword>
<evidence type="ECO:0000256" key="6">
    <source>
        <dbReference type="SAM" id="MobiDB-lite"/>
    </source>
</evidence>
<dbReference type="SUPFAM" id="SSF50630">
    <property type="entry name" value="Acid proteases"/>
    <property type="match status" value="1"/>
</dbReference>
<dbReference type="CDD" id="cd01647">
    <property type="entry name" value="RT_LTR"/>
    <property type="match status" value="1"/>
</dbReference>
<dbReference type="InterPro" id="IPR041588">
    <property type="entry name" value="Integrase_H2C2"/>
</dbReference>
<feature type="compositionally biased region" description="Basic residues" evidence="6">
    <location>
        <begin position="1163"/>
        <end position="1174"/>
    </location>
</feature>
<reference evidence="9" key="1">
    <citation type="submission" date="2021-02" db="EMBL/GenBank/DDBJ databases">
        <authorList>
            <person name="Nowell W R."/>
        </authorList>
    </citation>
    <scope>NUCLEOTIDE SEQUENCE</scope>
</reference>
<evidence type="ECO:0000256" key="5">
    <source>
        <dbReference type="ARBA" id="ARBA00023268"/>
    </source>
</evidence>
<evidence type="ECO:0000259" key="8">
    <source>
        <dbReference type="PROSITE" id="PS50994"/>
    </source>
</evidence>
<dbReference type="InterPro" id="IPR041577">
    <property type="entry name" value="RT_RNaseH_2"/>
</dbReference>
<keyword evidence="1" id="KW-0808">Transferase</keyword>
<dbReference type="EMBL" id="CAJOBR010005823">
    <property type="protein sequence ID" value="CAF4829505.1"/>
    <property type="molecule type" value="Genomic_DNA"/>
</dbReference>
<evidence type="ECO:0000259" key="7">
    <source>
        <dbReference type="PROSITE" id="PS50878"/>
    </source>
</evidence>
<keyword evidence="4" id="KW-0255">Endonuclease</keyword>
<dbReference type="InterPro" id="IPR000477">
    <property type="entry name" value="RT_dom"/>
</dbReference>
<dbReference type="SUPFAM" id="SSF56672">
    <property type="entry name" value="DNA/RNA polymerases"/>
    <property type="match status" value="1"/>
</dbReference>
<dbReference type="FunFam" id="1.10.340.70:FF:000001">
    <property type="entry name" value="Retrovirus-related Pol polyprotein from transposon gypsy-like Protein"/>
    <property type="match status" value="1"/>
</dbReference>
<dbReference type="InterPro" id="IPR001584">
    <property type="entry name" value="Integrase_cat-core"/>
</dbReference>
<evidence type="ECO:0000256" key="4">
    <source>
        <dbReference type="ARBA" id="ARBA00022759"/>
    </source>
</evidence>
<dbReference type="Pfam" id="PF00078">
    <property type="entry name" value="RVT_1"/>
    <property type="match status" value="1"/>
</dbReference>
<dbReference type="Pfam" id="PF17921">
    <property type="entry name" value="Integrase_H2C2"/>
    <property type="match status" value="1"/>
</dbReference>
<dbReference type="PROSITE" id="PS50878">
    <property type="entry name" value="RT_POL"/>
    <property type="match status" value="1"/>
</dbReference>
<feature type="compositionally biased region" description="Polar residues" evidence="6">
    <location>
        <begin position="1144"/>
        <end position="1156"/>
    </location>
</feature>
<dbReference type="Gene3D" id="3.30.70.270">
    <property type="match status" value="2"/>
</dbReference>
<dbReference type="InterPro" id="IPR043502">
    <property type="entry name" value="DNA/RNA_pol_sf"/>
</dbReference>
<feature type="region of interest" description="Disordered" evidence="6">
    <location>
        <begin position="1140"/>
        <end position="1174"/>
    </location>
</feature>
<dbReference type="InterPro" id="IPR036397">
    <property type="entry name" value="RNaseH_sf"/>
</dbReference>
<evidence type="ECO:0000256" key="3">
    <source>
        <dbReference type="ARBA" id="ARBA00022722"/>
    </source>
</evidence>
<dbReference type="InterPro" id="IPR050951">
    <property type="entry name" value="Retrovirus_Pol_polyprotein"/>
</dbReference>
<dbReference type="PANTHER" id="PTHR37984:SF5">
    <property type="entry name" value="PROTEIN NYNRIN-LIKE"/>
    <property type="match status" value="1"/>
</dbReference>
<keyword evidence="4" id="KW-0378">Hydrolase</keyword>
<dbReference type="CDD" id="cd09274">
    <property type="entry name" value="RNase_HI_RT_Ty3"/>
    <property type="match status" value="1"/>
</dbReference>
<dbReference type="GO" id="GO:0004519">
    <property type="term" value="F:endonuclease activity"/>
    <property type="evidence" value="ECO:0007669"/>
    <property type="project" value="UniProtKB-KW"/>
</dbReference>
<comment type="caution">
    <text evidence="9">The sequence shown here is derived from an EMBL/GenBank/DDBJ whole genome shotgun (WGS) entry which is preliminary data.</text>
</comment>
<proteinExistence type="predicted"/>
<dbReference type="InterPro" id="IPR043128">
    <property type="entry name" value="Rev_trsase/Diguanyl_cyclase"/>
</dbReference>
<organism evidence="9 10">
    <name type="scientific">Rotaria socialis</name>
    <dbReference type="NCBI Taxonomy" id="392032"/>
    <lineage>
        <taxon>Eukaryota</taxon>
        <taxon>Metazoa</taxon>
        <taxon>Spiralia</taxon>
        <taxon>Gnathifera</taxon>
        <taxon>Rotifera</taxon>
        <taxon>Eurotatoria</taxon>
        <taxon>Bdelloidea</taxon>
        <taxon>Philodinida</taxon>
        <taxon>Philodinidae</taxon>
        <taxon>Rotaria</taxon>
    </lineage>
</organism>
<dbReference type="InterPro" id="IPR021109">
    <property type="entry name" value="Peptidase_aspartic_dom_sf"/>
</dbReference>
<dbReference type="SUPFAM" id="SSF53098">
    <property type="entry name" value="Ribonuclease H-like"/>
    <property type="match status" value="1"/>
</dbReference>
<keyword evidence="5" id="KW-0511">Multifunctional enzyme</keyword>
<dbReference type="GO" id="GO:0015074">
    <property type="term" value="P:DNA integration"/>
    <property type="evidence" value="ECO:0007669"/>
    <property type="project" value="InterPro"/>
</dbReference>
<dbReference type="FunFam" id="3.10.20.370:FF:000001">
    <property type="entry name" value="Retrovirus-related Pol polyprotein from transposon 17.6-like protein"/>
    <property type="match status" value="1"/>
</dbReference>
<dbReference type="CDD" id="cd00303">
    <property type="entry name" value="retropepsin_like"/>
    <property type="match status" value="1"/>
</dbReference>
<dbReference type="FunFam" id="3.30.70.270:FF:000020">
    <property type="entry name" value="Transposon Tf2-6 polyprotein-like Protein"/>
    <property type="match status" value="1"/>
</dbReference>
<dbReference type="GO" id="GO:0016779">
    <property type="term" value="F:nucleotidyltransferase activity"/>
    <property type="evidence" value="ECO:0007669"/>
    <property type="project" value="UniProtKB-KW"/>
</dbReference>
<evidence type="ECO:0000313" key="10">
    <source>
        <dbReference type="Proteomes" id="UP000663848"/>
    </source>
</evidence>
<dbReference type="Gene3D" id="3.10.10.10">
    <property type="entry name" value="HIV Type 1 Reverse Transcriptase, subunit A, domain 1"/>
    <property type="match status" value="1"/>
</dbReference>
<dbReference type="InterPro" id="IPR012337">
    <property type="entry name" value="RNaseH-like_sf"/>
</dbReference>
<dbReference type="Pfam" id="PF17919">
    <property type="entry name" value="RT_RNaseH_2"/>
    <property type="match status" value="1"/>
</dbReference>
<dbReference type="Pfam" id="PF00665">
    <property type="entry name" value="rve"/>
    <property type="match status" value="1"/>
</dbReference>
<gene>
    <name evidence="9" type="ORF">QYT958_LOCUS25603</name>
</gene>
<sequence>MGKQLYTSSYLFTLQSFRGTGTQNSPYFRPHSQNPRYVNTIDNPHNHPLTTYGRIGALPVTFLIDTGFSLTLINFHLFQRLDPYLTTSKRIPPPSLSLRLANKSTLFVKWVLRLPFTIQNITRWSTVYAIPDLWRPCMIGNNFIRTHNLHIDGAHQRVYFPTIPTNHNLSNISTPYQDSPQEIHTKYVGMPFKSSPPQVHDIFSTNNKNTSESPDFSNSTLGEDQQQQLSNILQLFPNVFATTPGRTNKIQHHIDTLPGHKPRNSAPYRYSPVHRQIIEKNLNEMLQDGIIVPSKSPWASPVVLAPKKDGSTRFCIDYRKLNEITVRDAYPIPRIDDTLDELHQSQFFSTLDLRAGYWQLEMDPSSRALTAFVTHKGLFECTVMPFGLTNAPATFQRLMDIVLAGLKWQCCLVYIDDIIVYSPTFSQHLQDLRKVFLALADANLTLKASKCHFCRREMKFLGHVITTNGIKPDPNLTSTIAQFNEPKNIKAVHAFLGLTSYYGRFIQNYAKIAEPLLKLLRSSHVPSSRSRLAWNEDCTAAFQTLKQRLMSHPIMHTPNFSYPFILELDACEYGIGCILTQEYEKKKYVIAYASRTLSSAERNYSAVEREALAIVWATKHFRQYLEGGPVIVRSDCKALEWLKNARDPTGRLTRWSMKLSPYNILIQHRPGTSNPNGDFMSRYPIQTDTFTSPELNSLEAGINILEGTNLLDDIRSAQQKDTRLFRIIQSLSSQRPLLFNAKHSPYIVINTLLYKIRYLNSYTDQRLLGSKHLLVILQTLQTAILKWAHDHPTAGHAGRIKTLYRLSSRVYWPSMRKDVFKYVQSCLSCQQFKHSNAPIANPMQLHTITQPWHTIGIDIMGPFPPTSRQKRFLLVIVDYFTRWVELLALRQTTTTHIANILIDEIICRYGVPLYILSDNGPQFISHLFNEICANMGINRKFTANYHPQTNMSERVNRTLKAQIDIYAQRRPGLWGKELQKLAFAIRTSVNDTTGDTPAYLNLGRDPVIPLDLIINQPVPDSPSNTPEYTFIQLYRTKLAHNLQMTYHFVRKHSEIHKLSQKAAYDTHTINRHFHVGDLVWIQIPTPRIENTNITHKLRPKFQGPCRLLEQLSPSTFIAMRISDHVNIGSTNIDRMKPYYDPQTIAPNGTTTPDNSSPTPVRRYPLRVRRPTRPT</sequence>
<dbReference type="Gene3D" id="3.10.20.370">
    <property type="match status" value="1"/>
</dbReference>
<dbReference type="Gene3D" id="2.40.70.10">
    <property type="entry name" value="Acid Proteases"/>
    <property type="match status" value="1"/>
</dbReference>
<keyword evidence="3" id="KW-0540">Nuclease</keyword>
<dbReference type="Proteomes" id="UP000663848">
    <property type="component" value="Unassembled WGS sequence"/>
</dbReference>
<dbReference type="FunFam" id="3.30.420.10:FF:000032">
    <property type="entry name" value="Retrovirus-related Pol polyprotein from transposon 297-like Protein"/>
    <property type="match status" value="1"/>
</dbReference>
<protein>
    <recommendedName>
        <fullName evidence="11">Endonuclease</fullName>
    </recommendedName>
</protein>
<evidence type="ECO:0000256" key="2">
    <source>
        <dbReference type="ARBA" id="ARBA00022695"/>
    </source>
</evidence>
<dbReference type="AlphaFoldDB" id="A0A821QP51"/>
<feature type="domain" description="Integrase catalytic" evidence="8">
    <location>
        <begin position="847"/>
        <end position="1017"/>
    </location>
</feature>
<dbReference type="PROSITE" id="PS50994">
    <property type="entry name" value="INTEGRASE"/>
    <property type="match status" value="1"/>
</dbReference>
<dbReference type="Gene3D" id="1.10.340.70">
    <property type="match status" value="1"/>
</dbReference>
<evidence type="ECO:0000256" key="1">
    <source>
        <dbReference type="ARBA" id="ARBA00022679"/>
    </source>
</evidence>
<dbReference type="GO" id="GO:0003676">
    <property type="term" value="F:nucleic acid binding"/>
    <property type="evidence" value="ECO:0007669"/>
    <property type="project" value="InterPro"/>
</dbReference>
<feature type="domain" description="Reverse transcriptase" evidence="7">
    <location>
        <begin position="286"/>
        <end position="465"/>
    </location>
</feature>
<dbReference type="Gene3D" id="3.30.420.10">
    <property type="entry name" value="Ribonuclease H-like superfamily/Ribonuclease H"/>
    <property type="match status" value="1"/>
</dbReference>
<evidence type="ECO:0000313" key="9">
    <source>
        <dbReference type="EMBL" id="CAF4829505.1"/>
    </source>
</evidence>
<accession>A0A821QP51</accession>
<name>A0A821QP51_9BILA</name>